<dbReference type="CDD" id="cd06261">
    <property type="entry name" value="TM_PBP2"/>
    <property type="match status" value="1"/>
</dbReference>
<comment type="similarity">
    <text evidence="7">Belongs to the binding-protein-dependent transport system permease family.</text>
</comment>
<keyword evidence="5 7" id="KW-1133">Transmembrane helix</keyword>
<proteinExistence type="inferred from homology"/>
<feature type="transmembrane region" description="Helical" evidence="7">
    <location>
        <begin position="138"/>
        <end position="155"/>
    </location>
</feature>
<dbReference type="Gene3D" id="1.10.3720.10">
    <property type="entry name" value="MetI-like"/>
    <property type="match status" value="1"/>
</dbReference>
<dbReference type="EMBL" id="SIRE01000033">
    <property type="protein sequence ID" value="TBL70336.1"/>
    <property type="molecule type" value="Genomic_DNA"/>
</dbReference>
<dbReference type="PANTHER" id="PTHR43227">
    <property type="entry name" value="BLL4140 PROTEIN"/>
    <property type="match status" value="1"/>
</dbReference>
<comment type="caution">
    <text evidence="9">The sequence shown here is derived from an EMBL/GenBank/DDBJ whole genome shotgun (WGS) entry which is preliminary data.</text>
</comment>
<dbReference type="PROSITE" id="PS50928">
    <property type="entry name" value="ABC_TM1"/>
    <property type="match status" value="1"/>
</dbReference>
<dbReference type="InterPro" id="IPR000515">
    <property type="entry name" value="MetI-like"/>
</dbReference>
<dbReference type="GO" id="GO:0055085">
    <property type="term" value="P:transmembrane transport"/>
    <property type="evidence" value="ECO:0007669"/>
    <property type="project" value="InterPro"/>
</dbReference>
<feature type="transmembrane region" description="Helical" evidence="7">
    <location>
        <begin position="97"/>
        <end position="118"/>
    </location>
</feature>
<keyword evidence="3" id="KW-1003">Cell membrane</keyword>
<evidence type="ECO:0000256" key="5">
    <source>
        <dbReference type="ARBA" id="ARBA00022989"/>
    </source>
</evidence>
<dbReference type="Proteomes" id="UP000293142">
    <property type="component" value="Unassembled WGS sequence"/>
</dbReference>
<gene>
    <name evidence="9" type="ORF">EYB31_33765</name>
</gene>
<keyword evidence="6 7" id="KW-0472">Membrane</keyword>
<evidence type="ECO:0000256" key="2">
    <source>
        <dbReference type="ARBA" id="ARBA00022448"/>
    </source>
</evidence>
<feature type="transmembrane region" description="Helical" evidence="7">
    <location>
        <begin position="61"/>
        <end position="85"/>
    </location>
</feature>
<evidence type="ECO:0000313" key="10">
    <source>
        <dbReference type="Proteomes" id="UP000293142"/>
    </source>
</evidence>
<evidence type="ECO:0000313" key="9">
    <source>
        <dbReference type="EMBL" id="TBL70336.1"/>
    </source>
</evidence>
<dbReference type="AlphaFoldDB" id="A0A4Q9DH84"/>
<dbReference type="PANTHER" id="PTHR43227:SF11">
    <property type="entry name" value="BLL4140 PROTEIN"/>
    <property type="match status" value="1"/>
</dbReference>
<evidence type="ECO:0000259" key="8">
    <source>
        <dbReference type="PROSITE" id="PS50928"/>
    </source>
</evidence>
<keyword evidence="2 7" id="KW-0813">Transport</keyword>
<organism evidence="9 10">
    <name type="scientific">Paenibacillus thalictri</name>
    <dbReference type="NCBI Taxonomy" id="2527873"/>
    <lineage>
        <taxon>Bacteria</taxon>
        <taxon>Bacillati</taxon>
        <taxon>Bacillota</taxon>
        <taxon>Bacilli</taxon>
        <taxon>Bacillales</taxon>
        <taxon>Paenibacillaceae</taxon>
        <taxon>Paenibacillus</taxon>
    </lineage>
</organism>
<protein>
    <submittedName>
        <fullName evidence="9">Sugar ABC transporter permease</fullName>
    </submittedName>
</protein>
<feature type="domain" description="ABC transmembrane type-1" evidence="8">
    <location>
        <begin position="57"/>
        <end position="272"/>
    </location>
</feature>
<dbReference type="GO" id="GO:0005886">
    <property type="term" value="C:plasma membrane"/>
    <property type="evidence" value="ECO:0007669"/>
    <property type="project" value="UniProtKB-SubCell"/>
</dbReference>
<dbReference type="OrthoDB" id="2537651at2"/>
<keyword evidence="10" id="KW-1185">Reference proteome</keyword>
<evidence type="ECO:0000256" key="7">
    <source>
        <dbReference type="RuleBase" id="RU363032"/>
    </source>
</evidence>
<dbReference type="InterPro" id="IPR035906">
    <property type="entry name" value="MetI-like_sf"/>
</dbReference>
<dbReference type="SUPFAM" id="SSF161098">
    <property type="entry name" value="MetI-like"/>
    <property type="match status" value="1"/>
</dbReference>
<evidence type="ECO:0000256" key="4">
    <source>
        <dbReference type="ARBA" id="ARBA00022692"/>
    </source>
</evidence>
<reference evidence="9 10" key="1">
    <citation type="submission" date="2019-02" db="EMBL/GenBank/DDBJ databases">
        <title>Paenibacillus sp. nov., isolated from surface-sterilized tissue of Thalictrum simplex L.</title>
        <authorList>
            <person name="Tuo L."/>
        </authorList>
    </citation>
    <scope>NUCLEOTIDE SEQUENCE [LARGE SCALE GENOMIC DNA]</scope>
    <source>
        <strain evidence="9 10">N2SHLJ1</strain>
    </source>
</reference>
<dbReference type="Pfam" id="PF00528">
    <property type="entry name" value="BPD_transp_1"/>
    <property type="match status" value="1"/>
</dbReference>
<accession>A0A4Q9DH84</accession>
<evidence type="ECO:0000256" key="3">
    <source>
        <dbReference type="ARBA" id="ARBA00022475"/>
    </source>
</evidence>
<feature type="transmembrane region" description="Helical" evidence="7">
    <location>
        <begin position="194"/>
        <end position="215"/>
    </location>
</feature>
<comment type="subcellular location">
    <subcellularLocation>
        <location evidence="1 7">Cell membrane</location>
        <topology evidence="1 7">Multi-pass membrane protein</topology>
    </subcellularLocation>
</comment>
<dbReference type="InterPro" id="IPR050809">
    <property type="entry name" value="UgpAE/MalFG_permease"/>
</dbReference>
<feature type="transmembrane region" description="Helical" evidence="7">
    <location>
        <begin position="251"/>
        <end position="272"/>
    </location>
</feature>
<evidence type="ECO:0000256" key="1">
    <source>
        <dbReference type="ARBA" id="ARBA00004651"/>
    </source>
</evidence>
<keyword evidence="4 7" id="KW-0812">Transmembrane</keyword>
<name>A0A4Q9DH84_9BACL</name>
<sequence>MLLLPLLFFIIFCYVPMLGTVIAFKDYRFIDGIMGSEWVGLRNFKMIFAQPQTLEVIRNTFVISLLTVVVSFPFPIILAILLNELRIKWFKKASQTVLYLPHFFSWIIVGGIIINIFSVNRGPINFMIEAFGGEPFQFMFNHTAWMSIFLGSGIWKDTGFNAIIYLAALSSIDPTYYEAAVVDGANKWKQITKVTLPCLYPTIILTLILATGKIMEVGFDRIYVLKNPMVRDISEVVATFIYDVGIRSGDFSLTTAMGLFDSVISLVLVLLANRLAKMSGNALF</sequence>
<evidence type="ECO:0000256" key="6">
    <source>
        <dbReference type="ARBA" id="ARBA00023136"/>
    </source>
</evidence>